<reference evidence="3" key="1">
    <citation type="submission" date="2022-11" db="UniProtKB">
        <authorList>
            <consortium name="WormBaseParasite"/>
        </authorList>
    </citation>
    <scope>IDENTIFICATION</scope>
</reference>
<accession>A0A915CUM9</accession>
<proteinExistence type="predicted"/>
<dbReference type="AlphaFoldDB" id="A0A915CUM9"/>
<organism evidence="2 3">
    <name type="scientific">Ditylenchus dipsaci</name>
    <dbReference type="NCBI Taxonomy" id="166011"/>
    <lineage>
        <taxon>Eukaryota</taxon>
        <taxon>Metazoa</taxon>
        <taxon>Ecdysozoa</taxon>
        <taxon>Nematoda</taxon>
        <taxon>Chromadorea</taxon>
        <taxon>Rhabditida</taxon>
        <taxon>Tylenchina</taxon>
        <taxon>Tylenchomorpha</taxon>
        <taxon>Sphaerularioidea</taxon>
        <taxon>Anguinidae</taxon>
        <taxon>Anguininae</taxon>
        <taxon>Ditylenchus</taxon>
    </lineage>
</organism>
<evidence type="ECO:0000313" key="2">
    <source>
        <dbReference type="Proteomes" id="UP000887574"/>
    </source>
</evidence>
<evidence type="ECO:0000313" key="3">
    <source>
        <dbReference type="WBParaSite" id="jg12825"/>
    </source>
</evidence>
<dbReference type="Proteomes" id="UP000887574">
    <property type="component" value="Unplaced"/>
</dbReference>
<dbReference type="WBParaSite" id="jg12825">
    <property type="protein sequence ID" value="jg12825"/>
    <property type="gene ID" value="jg12825"/>
</dbReference>
<evidence type="ECO:0000256" key="1">
    <source>
        <dbReference type="SAM" id="MobiDB-lite"/>
    </source>
</evidence>
<keyword evidence="2" id="KW-1185">Reference proteome</keyword>
<feature type="region of interest" description="Disordered" evidence="1">
    <location>
        <begin position="1"/>
        <end position="51"/>
    </location>
</feature>
<protein>
    <submittedName>
        <fullName evidence="3">Uncharacterized protein</fullName>
    </submittedName>
</protein>
<feature type="compositionally biased region" description="Polar residues" evidence="1">
    <location>
        <begin position="9"/>
        <end position="19"/>
    </location>
</feature>
<sequence length="193" mass="21969">MTKEMLLERNNSVNKSKNLPSDDRNTNSRPINSELQREKSKRKSQGYALPKMTQSAFDQVVEEEPISKKHFKGGKLSVLLEKLIREKEYQTTISRAIISSAESDYRAGRREFIVDNSAEQHASYSAWGTQMVEVSDSVRLALRQNERAILRPNSNQKKKFSLMPSKEVFRAISTVIKISSADSKRVLAGYVKT</sequence>
<name>A0A915CUM9_9BILA</name>